<comment type="similarity">
    <text evidence="1 3">Belongs to the short-chain dehydrogenases/reductases (SDR) family.</text>
</comment>
<dbReference type="Proteomes" id="UP000707731">
    <property type="component" value="Unassembled WGS sequence"/>
</dbReference>
<dbReference type="EMBL" id="JADLQN010000001">
    <property type="protein sequence ID" value="MBF6353041.1"/>
    <property type="molecule type" value="Genomic_DNA"/>
</dbReference>
<dbReference type="Pfam" id="PF00106">
    <property type="entry name" value="adh_short"/>
    <property type="match status" value="1"/>
</dbReference>
<gene>
    <name evidence="5" type="ORF">IU449_00500</name>
</gene>
<dbReference type="PANTHER" id="PTHR45024:SF2">
    <property type="entry name" value="SCP2 DOMAIN-CONTAINING PROTEIN"/>
    <property type="match status" value="1"/>
</dbReference>
<name>A0ABS0D3G9_9NOCA</name>
<evidence type="ECO:0000259" key="4">
    <source>
        <dbReference type="SMART" id="SM00822"/>
    </source>
</evidence>
<comment type="caution">
    <text evidence="5">The sequence shown here is derived from an EMBL/GenBank/DDBJ whole genome shotgun (WGS) entry which is preliminary data.</text>
</comment>
<dbReference type="PANTHER" id="PTHR45024">
    <property type="entry name" value="DEHYDROGENASES, SHORT CHAIN"/>
    <property type="match status" value="1"/>
</dbReference>
<dbReference type="InterPro" id="IPR057326">
    <property type="entry name" value="KR_dom"/>
</dbReference>
<dbReference type="InterPro" id="IPR036291">
    <property type="entry name" value="NAD(P)-bd_dom_sf"/>
</dbReference>
<dbReference type="RefSeq" id="WP_195000007.1">
    <property type="nucleotide sequence ID" value="NZ_JADLQN010000001.1"/>
</dbReference>
<dbReference type="SUPFAM" id="SSF51735">
    <property type="entry name" value="NAD(P)-binding Rossmann-fold domains"/>
    <property type="match status" value="1"/>
</dbReference>
<protein>
    <submittedName>
        <fullName evidence="5">SDR family NAD(P)-dependent oxidoreductase</fullName>
    </submittedName>
</protein>
<accession>A0ABS0D3G9</accession>
<evidence type="ECO:0000256" key="3">
    <source>
        <dbReference type="RuleBase" id="RU000363"/>
    </source>
</evidence>
<evidence type="ECO:0000256" key="1">
    <source>
        <dbReference type="ARBA" id="ARBA00006484"/>
    </source>
</evidence>
<dbReference type="InterPro" id="IPR002347">
    <property type="entry name" value="SDR_fam"/>
</dbReference>
<keyword evidence="6" id="KW-1185">Reference proteome</keyword>
<dbReference type="PROSITE" id="PS00061">
    <property type="entry name" value="ADH_SHORT"/>
    <property type="match status" value="1"/>
</dbReference>
<evidence type="ECO:0000313" key="5">
    <source>
        <dbReference type="EMBL" id="MBF6353041.1"/>
    </source>
</evidence>
<dbReference type="PRINTS" id="PR00081">
    <property type="entry name" value="GDHRDH"/>
</dbReference>
<evidence type="ECO:0000313" key="6">
    <source>
        <dbReference type="Proteomes" id="UP000707731"/>
    </source>
</evidence>
<feature type="domain" description="Ketoreductase" evidence="4">
    <location>
        <begin position="8"/>
        <end position="197"/>
    </location>
</feature>
<dbReference type="SMART" id="SM00822">
    <property type="entry name" value="PKS_KR"/>
    <property type="match status" value="1"/>
</dbReference>
<dbReference type="InterPro" id="IPR020904">
    <property type="entry name" value="Sc_DH/Rdtase_CS"/>
</dbReference>
<dbReference type="InterPro" id="IPR051687">
    <property type="entry name" value="Peroxisomal_Beta-Oxidation"/>
</dbReference>
<dbReference type="Gene3D" id="3.40.50.720">
    <property type="entry name" value="NAD(P)-binding Rossmann-like Domain"/>
    <property type="match status" value="1"/>
</dbReference>
<proteinExistence type="inferred from homology"/>
<dbReference type="PRINTS" id="PR00080">
    <property type="entry name" value="SDRFAMILY"/>
</dbReference>
<organism evidence="5 6">
    <name type="scientific">Nocardia higoensis</name>
    <dbReference type="NCBI Taxonomy" id="228599"/>
    <lineage>
        <taxon>Bacteria</taxon>
        <taxon>Bacillati</taxon>
        <taxon>Actinomycetota</taxon>
        <taxon>Actinomycetes</taxon>
        <taxon>Mycobacteriales</taxon>
        <taxon>Nocardiaceae</taxon>
        <taxon>Nocardia</taxon>
    </lineage>
</organism>
<evidence type="ECO:0000256" key="2">
    <source>
        <dbReference type="ARBA" id="ARBA00023002"/>
    </source>
</evidence>
<sequence>MRPSLTDHVVVITGAGKGLGRAFALDLAAHGARVVVNNRNRVVDDRGLGPADHVVREILAMGGDAVADYCAVEDPGTAERLVQTALDRWGRLDALVTNAAISRPQMIHKTTAENLTDVLAVNVTGTILPAAAASRVMREAGYGRIVLVASTAGLHGEPTVSAYAASKGAVIAFGRTAAVEGARRGVYTNTVLPYATTQMTEANIDPRHAAKMQAEAVAPLVRALLDPRSTINGEVIVAAAGALRTADAVEGATVTLPASADPSDLADLLATSRNGARHTFPEAQAAFQHFAAEATA</sequence>
<reference evidence="5 6" key="1">
    <citation type="submission" date="2020-10" db="EMBL/GenBank/DDBJ databases">
        <title>Identification of Nocardia species via Next-generation sequencing and recognition of intraspecies genetic diversity.</title>
        <authorList>
            <person name="Li P."/>
            <person name="Li P."/>
            <person name="Lu B."/>
        </authorList>
    </citation>
    <scope>NUCLEOTIDE SEQUENCE [LARGE SCALE GENOMIC DNA]</scope>
    <source>
        <strain evidence="5 6">BJ06-0143</strain>
    </source>
</reference>
<keyword evidence="2" id="KW-0560">Oxidoreductase</keyword>